<gene>
    <name evidence="2" type="ORF">SAMN05216249_10140</name>
</gene>
<dbReference type="RefSeq" id="WP_092869765.1">
    <property type="nucleotide sequence ID" value="NZ_FOJY01000001.1"/>
</dbReference>
<feature type="transmembrane region" description="Helical" evidence="1">
    <location>
        <begin position="48"/>
        <end position="71"/>
    </location>
</feature>
<evidence type="ECO:0000256" key="1">
    <source>
        <dbReference type="SAM" id="Phobius"/>
    </source>
</evidence>
<dbReference type="STRING" id="1120918.SAMN05216249_10140"/>
<keyword evidence="1" id="KW-1133">Transmembrane helix</keyword>
<feature type="transmembrane region" description="Helical" evidence="1">
    <location>
        <begin position="109"/>
        <end position="127"/>
    </location>
</feature>
<evidence type="ECO:0000313" key="3">
    <source>
        <dbReference type="Proteomes" id="UP000198838"/>
    </source>
</evidence>
<organism evidence="2 3">
    <name type="scientific">Acetitomaculum ruminis DSM 5522</name>
    <dbReference type="NCBI Taxonomy" id="1120918"/>
    <lineage>
        <taxon>Bacteria</taxon>
        <taxon>Bacillati</taxon>
        <taxon>Bacillota</taxon>
        <taxon>Clostridia</taxon>
        <taxon>Lachnospirales</taxon>
        <taxon>Lachnospiraceae</taxon>
        <taxon>Acetitomaculum</taxon>
    </lineage>
</organism>
<keyword evidence="1" id="KW-0812">Transmembrane</keyword>
<dbReference type="AlphaFoldDB" id="A0A1I0UY19"/>
<sequence>MSVTIKEYGSDFIYGVFDMAFEGIRPYLLLYFIGILLLIIYKKDDLKSVFLHPIIALCLTAYNPYIMFYVMEKINLEIRFARMFWIIPLALFMAYLLTSLIFSVSKLSLKILVAAMSVAFVAIAGNLSSDGTNIATNIYKLDNESLQVHDLIKEDCGKDKEAVLLASEAGLYRIRELDPSLKMALERSYVRTFEYTDDEQLQRLIEKKNYSGLLATTVRFGIIFDEVLFRESIAKKQVDYLVINQKLQLDDYFWSLGYTRLGTTDNYSVFKIVS</sequence>
<dbReference type="Proteomes" id="UP000198838">
    <property type="component" value="Unassembled WGS sequence"/>
</dbReference>
<feature type="transmembrane region" description="Helical" evidence="1">
    <location>
        <begin position="24"/>
        <end position="41"/>
    </location>
</feature>
<feature type="transmembrane region" description="Helical" evidence="1">
    <location>
        <begin position="83"/>
        <end position="102"/>
    </location>
</feature>
<keyword evidence="1" id="KW-0472">Membrane</keyword>
<dbReference type="EMBL" id="FOJY01000001">
    <property type="protein sequence ID" value="SFA68948.1"/>
    <property type="molecule type" value="Genomic_DNA"/>
</dbReference>
<accession>A0A1I0UY19</accession>
<name>A0A1I0UY19_9FIRM</name>
<reference evidence="2 3" key="1">
    <citation type="submission" date="2016-10" db="EMBL/GenBank/DDBJ databases">
        <authorList>
            <person name="de Groot N.N."/>
        </authorList>
    </citation>
    <scope>NUCLEOTIDE SEQUENCE [LARGE SCALE GENOMIC DNA]</scope>
    <source>
        <strain evidence="2 3">DSM 5522</strain>
    </source>
</reference>
<evidence type="ECO:0000313" key="2">
    <source>
        <dbReference type="EMBL" id="SFA68948.1"/>
    </source>
</evidence>
<protein>
    <submittedName>
        <fullName evidence="2">Uncharacterized protein</fullName>
    </submittedName>
</protein>
<keyword evidence="3" id="KW-1185">Reference proteome</keyword>
<proteinExistence type="predicted"/>